<organism evidence="3">
    <name type="scientific">Cyprideis torosa</name>
    <dbReference type="NCBI Taxonomy" id="163714"/>
    <lineage>
        <taxon>Eukaryota</taxon>
        <taxon>Metazoa</taxon>
        <taxon>Ecdysozoa</taxon>
        <taxon>Arthropoda</taxon>
        <taxon>Crustacea</taxon>
        <taxon>Oligostraca</taxon>
        <taxon>Ostracoda</taxon>
        <taxon>Podocopa</taxon>
        <taxon>Podocopida</taxon>
        <taxon>Cytherocopina</taxon>
        <taxon>Cytheroidea</taxon>
        <taxon>Cytherideidae</taxon>
        <taxon>Cyprideis</taxon>
    </lineage>
</organism>
<keyword evidence="2" id="KW-0472">Membrane</keyword>
<gene>
    <name evidence="3" type="ORF">CTOB1V02_LOCUS5151</name>
</gene>
<feature type="compositionally biased region" description="Acidic residues" evidence="1">
    <location>
        <begin position="200"/>
        <end position="209"/>
    </location>
</feature>
<feature type="compositionally biased region" description="Basic and acidic residues" evidence="1">
    <location>
        <begin position="227"/>
        <end position="282"/>
    </location>
</feature>
<keyword evidence="2" id="KW-1133">Transmembrane helix</keyword>
<reference evidence="3" key="1">
    <citation type="submission" date="2020-11" db="EMBL/GenBank/DDBJ databases">
        <authorList>
            <person name="Tran Van P."/>
        </authorList>
    </citation>
    <scope>NUCLEOTIDE SEQUENCE</scope>
</reference>
<accession>A0A7R8WDC7</accession>
<proteinExistence type="predicted"/>
<protein>
    <submittedName>
        <fullName evidence="3">Uncharacterized protein</fullName>
    </submittedName>
</protein>
<keyword evidence="2" id="KW-0812">Transmembrane</keyword>
<feature type="region of interest" description="Disordered" evidence="1">
    <location>
        <begin position="193"/>
        <end position="289"/>
    </location>
</feature>
<dbReference type="EMBL" id="OB661080">
    <property type="protein sequence ID" value="CAD7227243.1"/>
    <property type="molecule type" value="Genomic_DNA"/>
</dbReference>
<evidence type="ECO:0000256" key="1">
    <source>
        <dbReference type="SAM" id="MobiDB-lite"/>
    </source>
</evidence>
<evidence type="ECO:0000313" key="3">
    <source>
        <dbReference type="EMBL" id="CAD7227243.1"/>
    </source>
</evidence>
<feature type="transmembrane region" description="Helical" evidence="2">
    <location>
        <begin position="120"/>
        <end position="144"/>
    </location>
</feature>
<name>A0A7R8WDC7_9CRUS</name>
<sequence length="289" mass="31878">MSLTSMQNQTAEQGRDLMDCRASTRFLTGENLRSADGLKRSKCIELPQLSRLRGALPEHNLRFGEHDRCFGRRKTDCLLINNLRGVLSSSSGAAEEMAGGRVTGCVVLLECNLLGGGLEYVISFIFFAFLTCSVCSYMAMYLYLLNYWHYKLINDRDEILMDICKCPGKPQKWIPPDPRPVCFKRGKQVDMDEKIKVTEGEEGEEEEDSCYLSESSNSGDPCKLKQRKEEQGKNGEGKDGKDGEGKDGKKGEGKDGKNGEGKDGKKGEGKDGKKGEGKDGKKGSTGSKK</sequence>
<evidence type="ECO:0000256" key="2">
    <source>
        <dbReference type="SAM" id="Phobius"/>
    </source>
</evidence>
<dbReference type="AlphaFoldDB" id="A0A7R8WDC7"/>